<dbReference type="AlphaFoldDB" id="I3Z4R1"/>
<dbReference type="EMBL" id="CP003281">
    <property type="protein sequence ID" value="AFL84229.1"/>
    <property type="molecule type" value="Genomic_DNA"/>
</dbReference>
<protein>
    <submittedName>
        <fullName evidence="5">Putative transcriptional regulator</fullName>
    </submittedName>
</protein>
<dbReference type="SUPFAM" id="SSF46785">
    <property type="entry name" value="Winged helix' DNA-binding domain"/>
    <property type="match status" value="1"/>
</dbReference>
<dbReference type="InterPro" id="IPR036390">
    <property type="entry name" value="WH_DNA-bd_sf"/>
</dbReference>
<dbReference type="InterPro" id="IPR005650">
    <property type="entry name" value="BlaI_family"/>
</dbReference>
<dbReference type="InterPro" id="IPR036388">
    <property type="entry name" value="WH-like_DNA-bd_sf"/>
</dbReference>
<keyword evidence="4" id="KW-0804">Transcription</keyword>
<dbReference type="STRING" id="866536.Belba_1623"/>
<sequence length="156" mass="18059">MYFNFNTKKIVLKFGIRYSSYNFVRNISYIRIMKAKPTESELEILQVVWQKEKVTVREVHEHLASIKDTGYTTTLKQMQNMHGKGLLHRDEQNRTHTYTAAIEEQATQKNLVQNFMASAFGGSAKNLVMQALGQGNPSKEELDEIRAFLDQIENEK</sequence>
<dbReference type="eggNOG" id="COG3682">
    <property type="taxonomic scope" value="Bacteria"/>
</dbReference>
<keyword evidence="6" id="KW-1185">Reference proteome</keyword>
<comment type="similarity">
    <text evidence="1">Belongs to the BlaI transcriptional regulatory family.</text>
</comment>
<dbReference type="KEGG" id="bbd:Belba_1623"/>
<keyword evidence="2" id="KW-0805">Transcription regulation</keyword>
<reference evidence="6" key="1">
    <citation type="submission" date="2012-06" db="EMBL/GenBank/DDBJ databases">
        <title>The complete genome of Belliella baltica DSM 15883.</title>
        <authorList>
            <person name="Lucas S."/>
            <person name="Copeland A."/>
            <person name="Lapidus A."/>
            <person name="Goodwin L."/>
            <person name="Pitluck S."/>
            <person name="Peters L."/>
            <person name="Mikhailova N."/>
            <person name="Davenport K."/>
            <person name="Kyrpides N."/>
            <person name="Mavromatis K."/>
            <person name="Pagani I."/>
            <person name="Ivanova N."/>
            <person name="Ovchinnikova G."/>
            <person name="Zeytun A."/>
            <person name="Detter J.C."/>
            <person name="Han C."/>
            <person name="Land M."/>
            <person name="Hauser L."/>
            <person name="Markowitz V."/>
            <person name="Cheng J.-F."/>
            <person name="Hugenholtz P."/>
            <person name="Woyke T."/>
            <person name="Wu D."/>
            <person name="Tindall B."/>
            <person name="Pomrenke H."/>
            <person name="Brambilla E."/>
            <person name="Klenk H.-P."/>
            <person name="Eisen J.A."/>
        </authorList>
    </citation>
    <scope>NUCLEOTIDE SEQUENCE [LARGE SCALE GENOMIC DNA]</scope>
    <source>
        <strain evidence="6">DSM 15883 / CIP 108006 / LMG 21964 / BA134</strain>
    </source>
</reference>
<organism evidence="5 6">
    <name type="scientific">Belliella baltica (strain DSM 15883 / CIP 108006 / LMG 21964 / BA134)</name>
    <dbReference type="NCBI Taxonomy" id="866536"/>
    <lineage>
        <taxon>Bacteria</taxon>
        <taxon>Pseudomonadati</taxon>
        <taxon>Bacteroidota</taxon>
        <taxon>Cytophagia</taxon>
        <taxon>Cytophagales</taxon>
        <taxon>Cyclobacteriaceae</taxon>
        <taxon>Belliella</taxon>
    </lineage>
</organism>
<evidence type="ECO:0000256" key="2">
    <source>
        <dbReference type="ARBA" id="ARBA00023015"/>
    </source>
</evidence>
<dbReference type="Gene3D" id="1.10.4040.10">
    <property type="entry name" value="Penicillinase repressor domain"/>
    <property type="match status" value="1"/>
</dbReference>
<evidence type="ECO:0000313" key="5">
    <source>
        <dbReference type="EMBL" id="AFL84229.1"/>
    </source>
</evidence>
<name>I3Z4R1_BELBD</name>
<evidence type="ECO:0000313" key="6">
    <source>
        <dbReference type="Proteomes" id="UP000006050"/>
    </source>
</evidence>
<accession>I3Z4R1</accession>
<dbReference type="Pfam" id="PF03965">
    <property type="entry name" value="Penicillinase_R"/>
    <property type="match status" value="1"/>
</dbReference>
<evidence type="ECO:0000256" key="1">
    <source>
        <dbReference type="ARBA" id="ARBA00011046"/>
    </source>
</evidence>
<dbReference type="GO" id="GO:0003677">
    <property type="term" value="F:DNA binding"/>
    <property type="evidence" value="ECO:0007669"/>
    <property type="project" value="UniProtKB-KW"/>
</dbReference>
<dbReference type="GO" id="GO:0045892">
    <property type="term" value="P:negative regulation of DNA-templated transcription"/>
    <property type="evidence" value="ECO:0007669"/>
    <property type="project" value="InterPro"/>
</dbReference>
<dbReference type="Proteomes" id="UP000006050">
    <property type="component" value="Chromosome"/>
</dbReference>
<dbReference type="HOGENOM" id="CLU_119090_4_2_10"/>
<gene>
    <name evidence="5" type="ordered locus">Belba_1623</name>
</gene>
<proteinExistence type="inferred from homology"/>
<dbReference type="Gene3D" id="1.10.10.10">
    <property type="entry name" value="Winged helix-like DNA-binding domain superfamily/Winged helix DNA-binding domain"/>
    <property type="match status" value="1"/>
</dbReference>
<dbReference type="PATRIC" id="fig|866536.3.peg.1683"/>
<evidence type="ECO:0000256" key="3">
    <source>
        <dbReference type="ARBA" id="ARBA00023125"/>
    </source>
</evidence>
<evidence type="ECO:0000256" key="4">
    <source>
        <dbReference type="ARBA" id="ARBA00023163"/>
    </source>
</evidence>
<keyword evidence="3" id="KW-0238">DNA-binding</keyword>